<dbReference type="EMBL" id="AMZH03008204">
    <property type="protein sequence ID" value="RRT59450.1"/>
    <property type="molecule type" value="Genomic_DNA"/>
</dbReference>
<gene>
    <name evidence="2" type="ORF">B296_00031988</name>
</gene>
<reference evidence="2 3" key="1">
    <citation type="journal article" date="2014" name="Agronomy (Basel)">
        <title>A Draft Genome Sequence for Ensete ventricosum, the Drought-Tolerant Tree Against Hunger.</title>
        <authorList>
            <person name="Harrison J."/>
            <person name="Moore K.A."/>
            <person name="Paszkiewicz K."/>
            <person name="Jones T."/>
            <person name="Grant M."/>
            <person name="Ambacheew D."/>
            <person name="Muzemil S."/>
            <person name="Studholme D.J."/>
        </authorList>
    </citation>
    <scope>NUCLEOTIDE SEQUENCE [LARGE SCALE GENOMIC DNA]</scope>
</reference>
<proteinExistence type="predicted"/>
<protein>
    <submittedName>
        <fullName evidence="2">Uncharacterized protein</fullName>
    </submittedName>
</protein>
<evidence type="ECO:0000313" key="2">
    <source>
        <dbReference type="EMBL" id="RRT59450.1"/>
    </source>
</evidence>
<evidence type="ECO:0000313" key="3">
    <source>
        <dbReference type="Proteomes" id="UP000287651"/>
    </source>
</evidence>
<feature type="region of interest" description="Disordered" evidence="1">
    <location>
        <begin position="1"/>
        <end position="47"/>
    </location>
</feature>
<accession>A0A426Z633</accession>
<name>A0A426Z633_ENSVE</name>
<dbReference type="Proteomes" id="UP000287651">
    <property type="component" value="Unassembled WGS sequence"/>
</dbReference>
<comment type="caution">
    <text evidence="2">The sequence shown here is derived from an EMBL/GenBank/DDBJ whole genome shotgun (WGS) entry which is preliminary data.</text>
</comment>
<evidence type="ECO:0000256" key="1">
    <source>
        <dbReference type="SAM" id="MobiDB-lite"/>
    </source>
</evidence>
<organism evidence="2 3">
    <name type="scientific">Ensete ventricosum</name>
    <name type="common">Abyssinian banana</name>
    <name type="synonym">Musa ensete</name>
    <dbReference type="NCBI Taxonomy" id="4639"/>
    <lineage>
        <taxon>Eukaryota</taxon>
        <taxon>Viridiplantae</taxon>
        <taxon>Streptophyta</taxon>
        <taxon>Embryophyta</taxon>
        <taxon>Tracheophyta</taxon>
        <taxon>Spermatophyta</taxon>
        <taxon>Magnoliopsida</taxon>
        <taxon>Liliopsida</taxon>
        <taxon>Zingiberales</taxon>
        <taxon>Musaceae</taxon>
        <taxon>Ensete</taxon>
    </lineage>
</organism>
<sequence>MKQEDPTFPPKESFSTSIETEPLESPIGQEASRSKLGFAPPRPGPFTSFRVSRSVLAYLGGESAIAYSEPIHEPEHEFYSPLSFFINPATKNPPTSLSLPPLADDSWQVQASFSTGGHTRWPWVWGPNDETTHPAIWSSRANVIDRNRPIRDG</sequence>
<dbReference type="AlphaFoldDB" id="A0A426Z633"/>